<evidence type="ECO:0000313" key="12">
    <source>
        <dbReference type="RefSeq" id="XP_011311970.1"/>
    </source>
</evidence>
<evidence type="ECO:0000256" key="7">
    <source>
        <dbReference type="ARBA" id="ARBA00023306"/>
    </source>
</evidence>
<dbReference type="AlphaFoldDB" id="A0A9R1TMR3"/>
<comment type="subcellular location">
    <subcellularLocation>
        <location evidence="1">Chromosome</location>
        <location evidence="1">Centromere</location>
    </subcellularLocation>
</comment>
<keyword evidence="5" id="KW-0498">Mitosis</keyword>
<evidence type="ECO:0000256" key="6">
    <source>
        <dbReference type="ARBA" id="ARBA00023054"/>
    </source>
</evidence>
<evidence type="ECO:0000256" key="9">
    <source>
        <dbReference type="SAM" id="Coils"/>
    </source>
</evidence>
<dbReference type="GO" id="GO:0051301">
    <property type="term" value="P:cell division"/>
    <property type="evidence" value="ECO:0007669"/>
    <property type="project" value="UniProtKB-KW"/>
</dbReference>
<gene>
    <name evidence="12" type="primary">LOC105271867</name>
</gene>
<keyword evidence="8" id="KW-0137">Centromere</keyword>
<sequence>MDNQDTIEAMQTLLEQVELPSSAELIRNPTEEFIIDVISAFFDNCHIDTATIKRLTPSQRNALEVTNPENAYIASILNLREAAAVVGREIFMRDFQITDITSPRHIRAKKQLRFLGNFLLYANNKKSHMQERIDEVLSRAEKIQSLRAQKQDAMERMNEQALLRAQKKMEIKKIEQEIIEWESKISGNRAKIAIDDKILKERDAVKAQRVARNQGQRAELQKYQDIDDELNGKVVRSPEKFRTQLRDLTEARKNQEEKRDNIQGAILHKRTLLQTFETALNLIKKEQGKLGELIEDQKKLKGIKKEGERLKEEVDEAARTISLVENMESQEPQVIAGAIQETEKLCQERIQKIKKTFVEADGEKKLLERKKETLEIRCTELGSQTAKIREQIQEIEVETRDFLRHTQELHDSEMAKIQRLHGGAPNGMD</sequence>
<name>A0A9R1TMR3_9HYME</name>
<dbReference type="KEGG" id="fas:105271867"/>
<organism evidence="11 12">
    <name type="scientific">Fopius arisanus</name>
    <dbReference type="NCBI Taxonomy" id="64838"/>
    <lineage>
        <taxon>Eukaryota</taxon>
        <taxon>Metazoa</taxon>
        <taxon>Ecdysozoa</taxon>
        <taxon>Arthropoda</taxon>
        <taxon>Hexapoda</taxon>
        <taxon>Insecta</taxon>
        <taxon>Pterygota</taxon>
        <taxon>Neoptera</taxon>
        <taxon>Endopterygota</taxon>
        <taxon>Hymenoptera</taxon>
        <taxon>Apocrita</taxon>
        <taxon>Ichneumonoidea</taxon>
        <taxon>Braconidae</taxon>
        <taxon>Opiinae</taxon>
        <taxon>Fopius</taxon>
    </lineage>
</organism>
<feature type="domain" description="Kinetochore protein Nuf2 N-terminal" evidence="10">
    <location>
        <begin position="12"/>
        <end position="135"/>
    </location>
</feature>
<evidence type="ECO:0000256" key="1">
    <source>
        <dbReference type="ARBA" id="ARBA00004584"/>
    </source>
</evidence>
<keyword evidence="7" id="KW-0131">Cell cycle</keyword>
<evidence type="ECO:0000313" key="11">
    <source>
        <dbReference type="Proteomes" id="UP000694866"/>
    </source>
</evidence>
<dbReference type="Proteomes" id="UP000694866">
    <property type="component" value="Unplaced"/>
</dbReference>
<comment type="similarity">
    <text evidence="2">Belongs to the NUF2 family.</text>
</comment>
<keyword evidence="6 9" id="KW-0175">Coiled coil</keyword>
<feature type="coiled-coil region" evidence="9">
    <location>
        <begin position="293"/>
        <end position="384"/>
    </location>
</feature>
<reference evidence="12" key="1">
    <citation type="submission" date="2025-08" db="UniProtKB">
        <authorList>
            <consortium name="RefSeq"/>
        </authorList>
    </citation>
    <scope>IDENTIFICATION</scope>
    <source>
        <strain evidence="12">USDA-PBARC FA_bdor</strain>
        <tissue evidence="12">Whole organism</tissue>
    </source>
</reference>
<dbReference type="InterPro" id="IPR005549">
    <property type="entry name" value="Kinetochore_Nuf2_N"/>
</dbReference>
<feature type="coiled-coil region" evidence="9">
    <location>
        <begin position="140"/>
        <end position="184"/>
    </location>
</feature>
<keyword evidence="3" id="KW-0158">Chromosome</keyword>
<dbReference type="Gene3D" id="1.10.418.60">
    <property type="entry name" value="Ncd80 complex, Nuf2 subunit"/>
    <property type="match status" value="1"/>
</dbReference>
<accession>A0A9R1TMR3</accession>
<evidence type="ECO:0000256" key="5">
    <source>
        <dbReference type="ARBA" id="ARBA00022776"/>
    </source>
</evidence>
<evidence type="ECO:0000256" key="8">
    <source>
        <dbReference type="ARBA" id="ARBA00023328"/>
    </source>
</evidence>
<dbReference type="GeneID" id="105271867"/>
<keyword evidence="4" id="KW-0132">Cell division</keyword>
<dbReference type="OrthoDB" id="8194677at2759"/>
<evidence type="ECO:0000256" key="2">
    <source>
        <dbReference type="ARBA" id="ARBA00005498"/>
    </source>
</evidence>
<dbReference type="GO" id="GO:0031262">
    <property type="term" value="C:Ndc80 complex"/>
    <property type="evidence" value="ECO:0007669"/>
    <property type="project" value="InterPro"/>
</dbReference>
<evidence type="ECO:0000256" key="4">
    <source>
        <dbReference type="ARBA" id="ARBA00022618"/>
    </source>
</evidence>
<dbReference type="Pfam" id="PF03800">
    <property type="entry name" value="Nuf2"/>
    <property type="match status" value="1"/>
</dbReference>
<evidence type="ECO:0000259" key="10">
    <source>
        <dbReference type="Pfam" id="PF03800"/>
    </source>
</evidence>
<protein>
    <submittedName>
        <fullName evidence="12">Kinetochore protein Nuf2</fullName>
    </submittedName>
</protein>
<keyword evidence="11" id="KW-1185">Reference proteome</keyword>
<proteinExistence type="inferred from homology"/>
<dbReference type="InterPro" id="IPR038275">
    <property type="entry name" value="Nuf2_N_sf"/>
</dbReference>
<dbReference type="RefSeq" id="XP_011311970.1">
    <property type="nucleotide sequence ID" value="XM_011313668.1"/>
</dbReference>
<evidence type="ECO:0000256" key="3">
    <source>
        <dbReference type="ARBA" id="ARBA00022454"/>
    </source>
</evidence>